<organism evidence="1 2">
    <name type="scientific">Acaulospora morrowiae</name>
    <dbReference type="NCBI Taxonomy" id="94023"/>
    <lineage>
        <taxon>Eukaryota</taxon>
        <taxon>Fungi</taxon>
        <taxon>Fungi incertae sedis</taxon>
        <taxon>Mucoromycota</taxon>
        <taxon>Glomeromycotina</taxon>
        <taxon>Glomeromycetes</taxon>
        <taxon>Diversisporales</taxon>
        <taxon>Acaulosporaceae</taxon>
        <taxon>Acaulospora</taxon>
    </lineage>
</organism>
<evidence type="ECO:0000313" key="2">
    <source>
        <dbReference type="Proteomes" id="UP000789342"/>
    </source>
</evidence>
<reference evidence="1" key="1">
    <citation type="submission" date="2021-06" db="EMBL/GenBank/DDBJ databases">
        <authorList>
            <person name="Kallberg Y."/>
            <person name="Tangrot J."/>
            <person name="Rosling A."/>
        </authorList>
    </citation>
    <scope>NUCLEOTIDE SEQUENCE</scope>
    <source>
        <strain evidence="1">CL551</strain>
    </source>
</reference>
<protein>
    <submittedName>
        <fullName evidence="1">8979_t:CDS:1</fullName>
    </submittedName>
</protein>
<proteinExistence type="predicted"/>
<dbReference type="Gene3D" id="3.40.50.720">
    <property type="entry name" value="NAD(P)-binding Rossmann-like Domain"/>
    <property type="match status" value="1"/>
</dbReference>
<feature type="non-terminal residue" evidence="1">
    <location>
        <position position="1"/>
    </location>
</feature>
<gene>
    <name evidence="1" type="ORF">AMORRO_LOCUS7203</name>
</gene>
<dbReference type="EMBL" id="CAJVPV010005252">
    <property type="protein sequence ID" value="CAG8587628.1"/>
    <property type="molecule type" value="Genomic_DNA"/>
</dbReference>
<accession>A0A9N9G839</accession>
<sequence length="61" mass="6997">DQAKLGVAAILPVLHERGVRTVSYVDWKKIEEKEIEIGKQRHKPREKCGSVEEALKMLDQL</sequence>
<dbReference type="AlphaFoldDB" id="A0A9N9G839"/>
<dbReference type="Proteomes" id="UP000789342">
    <property type="component" value="Unassembled WGS sequence"/>
</dbReference>
<keyword evidence="2" id="KW-1185">Reference proteome</keyword>
<name>A0A9N9G839_9GLOM</name>
<evidence type="ECO:0000313" key="1">
    <source>
        <dbReference type="EMBL" id="CAG8587628.1"/>
    </source>
</evidence>
<comment type="caution">
    <text evidence="1">The sequence shown here is derived from an EMBL/GenBank/DDBJ whole genome shotgun (WGS) entry which is preliminary data.</text>
</comment>